<evidence type="ECO:0000313" key="3">
    <source>
        <dbReference type="Proteomes" id="UP000091820"/>
    </source>
</evidence>
<keyword evidence="3" id="KW-1185">Reference proteome</keyword>
<feature type="compositionally biased region" description="Pro residues" evidence="1">
    <location>
        <begin position="1"/>
        <end position="23"/>
    </location>
</feature>
<reference evidence="2" key="2">
    <citation type="submission" date="2020-05" db="UniProtKB">
        <authorList>
            <consortium name="EnsemblMetazoa"/>
        </authorList>
    </citation>
    <scope>IDENTIFICATION</scope>
    <source>
        <strain evidence="2">IAEA</strain>
    </source>
</reference>
<accession>A0A1A9X3R6</accession>
<evidence type="ECO:0000313" key="2">
    <source>
        <dbReference type="EnsemblMetazoa" id="GBRI043190-PA"/>
    </source>
</evidence>
<reference evidence="3" key="1">
    <citation type="submission" date="2014-03" db="EMBL/GenBank/DDBJ databases">
        <authorList>
            <person name="Aksoy S."/>
            <person name="Warren W."/>
            <person name="Wilson R.K."/>
        </authorList>
    </citation>
    <scope>NUCLEOTIDE SEQUENCE [LARGE SCALE GENOMIC DNA]</scope>
    <source>
        <strain evidence="3">IAEA</strain>
    </source>
</reference>
<proteinExistence type="predicted"/>
<dbReference type="EnsemblMetazoa" id="GBRI043190-RA">
    <property type="protein sequence ID" value="GBRI043190-PA"/>
    <property type="gene ID" value="GBRI043190"/>
</dbReference>
<dbReference type="AlphaFoldDB" id="A0A1A9X3R6"/>
<evidence type="ECO:0000256" key="1">
    <source>
        <dbReference type="SAM" id="MobiDB-lite"/>
    </source>
</evidence>
<name>A0A1A9X3R6_9MUSC</name>
<sequence length="142" mass="15857">MLSLLTPPPPPQPPPPPPPPPSPSANNNINVIIVGCISHHLTILPLNIRTIEWRQYSKIRLKSKVATRHTTLLQDCNVVKGSIQTPRGSFLNTIIDVADDVIIVTIGEHADCIISTRENRTTFEESIMIRISVPRDYKEKQI</sequence>
<protein>
    <submittedName>
        <fullName evidence="2">Uncharacterized protein</fullName>
    </submittedName>
</protein>
<organism evidence="2 3">
    <name type="scientific">Glossina brevipalpis</name>
    <dbReference type="NCBI Taxonomy" id="37001"/>
    <lineage>
        <taxon>Eukaryota</taxon>
        <taxon>Metazoa</taxon>
        <taxon>Ecdysozoa</taxon>
        <taxon>Arthropoda</taxon>
        <taxon>Hexapoda</taxon>
        <taxon>Insecta</taxon>
        <taxon>Pterygota</taxon>
        <taxon>Neoptera</taxon>
        <taxon>Endopterygota</taxon>
        <taxon>Diptera</taxon>
        <taxon>Brachycera</taxon>
        <taxon>Muscomorpha</taxon>
        <taxon>Hippoboscoidea</taxon>
        <taxon>Glossinidae</taxon>
        <taxon>Glossina</taxon>
    </lineage>
</organism>
<dbReference type="SUPFAM" id="SSF101447">
    <property type="entry name" value="Formin homology 2 domain (FH2 domain)"/>
    <property type="match status" value="1"/>
</dbReference>
<dbReference type="VEuPathDB" id="VectorBase:GBRI043190"/>
<feature type="region of interest" description="Disordered" evidence="1">
    <location>
        <begin position="1"/>
        <end position="24"/>
    </location>
</feature>
<dbReference type="Proteomes" id="UP000091820">
    <property type="component" value="Unassembled WGS sequence"/>
</dbReference>